<evidence type="ECO:0000313" key="1">
    <source>
        <dbReference type="EMBL" id="MYL55884.1"/>
    </source>
</evidence>
<organism evidence="1 2">
    <name type="scientific">Pontibacillus yanchengensis</name>
    <dbReference type="NCBI Taxonomy" id="462910"/>
    <lineage>
        <taxon>Bacteria</taxon>
        <taxon>Bacillati</taxon>
        <taxon>Bacillota</taxon>
        <taxon>Bacilli</taxon>
        <taxon>Bacillales</taxon>
        <taxon>Bacillaceae</taxon>
        <taxon>Pontibacillus</taxon>
    </lineage>
</organism>
<sequence length="48" mass="5627">MLSGPQRQQEVLPEWFKQQKEQAQREDEHDSSNVSEKTAAEIEAKKEK</sequence>
<dbReference type="EMBL" id="WMEU01000017">
    <property type="protein sequence ID" value="MYL55884.1"/>
    <property type="molecule type" value="Genomic_DNA"/>
</dbReference>
<accession>A0ACC7VMP6</accession>
<comment type="caution">
    <text evidence="1">The sequence shown here is derived from an EMBL/GenBank/DDBJ whole genome shotgun (WGS) entry which is preliminary data.</text>
</comment>
<gene>
    <name evidence="1" type="ORF">GLW08_21520</name>
</gene>
<name>A0ACC7VMP6_9BACI</name>
<dbReference type="Proteomes" id="UP000466692">
    <property type="component" value="Unassembled WGS sequence"/>
</dbReference>
<keyword evidence="2" id="KW-1185">Reference proteome</keyword>
<protein>
    <submittedName>
        <fullName evidence="1">Uncharacterized protein</fullName>
    </submittedName>
</protein>
<evidence type="ECO:0000313" key="2">
    <source>
        <dbReference type="Proteomes" id="UP000466692"/>
    </source>
</evidence>
<reference evidence="1" key="1">
    <citation type="submission" date="2019-11" db="EMBL/GenBank/DDBJ databases">
        <title>Genome sequences of 17 halophilic strains isolated from different environments.</title>
        <authorList>
            <person name="Furrow R.E."/>
        </authorList>
    </citation>
    <scope>NUCLEOTIDE SEQUENCE</scope>
    <source>
        <strain evidence="1">22510_22_Filter</strain>
    </source>
</reference>
<proteinExistence type="predicted"/>